<protein>
    <submittedName>
        <fullName evidence="4">Dihydroflavonol 4-reductase</fullName>
    </submittedName>
</protein>
<dbReference type="Gene3D" id="3.40.50.720">
    <property type="entry name" value="NAD(P)-binding Rossmann-like Domain"/>
    <property type="match status" value="1"/>
</dbReference>
<evidence type="ECO:0000256" key="2">
    <source>
        <dbReference type="SAM" id="MobiDB-lite"/>
    </source>
</evidence>
<dbReference type="CDD" id="cd08958">
    <property type="entry name" value="FR_SDR_e"/>
    <property type="match status" value="1"/>
</dbReference>
<evidence type="ECO:0000256" key="1">
    <source>
        <dbReference type="ARBA" id="ARBA00023002"/>
    </source>
</evidence>
<dbReference type="Proteomes" id="UP001140949">
    <property type="component" value="Unassembled WGS sequence"/>
</dbReference>
<comment type="caution">
    <text evidence="4">The sequence shown here is derived from an EMBL/GenBank/DDBJ whole genome shotgun (WGS) entry which is preliminary data.</text>
</comment>
<evidence type="ECO:0000313" key="5">
    <source>
        <dbReference type="Proteomes" id="UP001140949"/>
    </source>
</evidence>
<evidence type="ECO:0000259" key="3">
    <source>
        <dbReference type="Pfam" id="PF01370"/>
    </source>
</evidence>
<evidence type="ECO:0000313" key="4">
    <source>
        <dbReference type="EMBL" id="KAJ6807086.1"/>
    </source>
</evidence>
<reference evidence="4" key="1">
    <citation type="journal article" date="2023" name="GigaByte">
        <title>Genome assembly of the bearded iris, Iris pallida Lam.</title>
        <authorList>
            <person name="Bruccoleri R.E."/>
            <person name="Oakeley E.J."/>
            <person name="Faust A.M.E."/>
            <person name="Altorfer M."/>
            <person name="Dessus-Babus S."/>
            <person name="Burckhardt D."/>
            <person name="Oertli M."/>
            <person name="Naumann U."/>
            <person name="Petersen F."/>
            <person name="Wong J."/>
        </authorList>
    </citation>
    <scope>NUCLEOTIDE SEQUENCE</scope>
    <source>
        <strain evidence="4">GSM-AAB239-AS_SAM_17_03QT</strain>
    </source>
</reference>
<dbReference type="PANTHER" id="PTHR10366">
    <property type="entry name" value="NAD DEPENDENT EPIMERASE/DEHYDRATASE"/>
    <property type="match status" value="1"/>
</dbReference>
<dbReference type="InterPro" id="IPR036291">
    <property type="entry name" value="NAD(P)-bd_dom_sf"/>
</dbReference>
<reference evidence="4" key="2">
    <citation type="submission" date="2023-04" db="EMBL/GenBank/DDBJ databases">
        <authorList>
            <person name="Bruccoleri R.E."/>
            <person name="Oakeley E.J."/>
            <person name="Faust A.-M."/>
            <person name="Dessus-Babus S."/>
            <person name="Altorfer M."/>
            <person name="Burckhardt D."/>
            <person name="Oertli M."/>
            <person name="Naumann U."/>
            <person name="Petersen F."/>
            <person name="Wong J."/>
        </authorList>
    </citation>
    <scope>NUCLEOTIDE SEQUENCE</scope>
    <source>
        <strain evidence="4">GSM-AAB239-AS_SAM_17_03QT</strain>
        <tissue evidence="4">Leaf</tissue>
    </source>
</reference>
<accession>A0AAX6ESN3</accession>
<dbReference type="InterPro" id="IPR050425">
    <property type="entry name" value="NAD(P)_dehydrat-like"/>
</dbReference>
<feature type="region of interest" description="Disordered" evidence="2">
    <location>
        <begin position="1"/>
        <end position="20"/>
    </location>
</feature>
<keyword evidence="1" id="KW-0560">Oxidoreductase</keyword>
<dbReference type="AlphaFoldDB" id="A0AAX6ESN3"/>
<dbReference type="EMBL" id="JANAVB010034218">
    <property type="protein sequence ID" value="KAJ6807086.1"/>
    <property type="molecule type" value="Genomic_DNA"/>
</dbReference>
<organism evidence="4 5">
    <name type="scientific">Iris pallida</name>
    <name type="common">Sweet iris</name>
    <dbReference type="NCBI Taxonomy" id="29817"/>
    <lineage>
        <taxon>Eukaryota</taxon>
        <taxon>Viridiplantae</taxon>
        <taxon>Streptophyta</taxon>
        <taxon>Embryophyta</taxon>
        <taxon>Tracheophyta</taxon>
        <taxon>Spermatophyta</taxon>
        <taxon>Magnoliopsida</taxon>
        <taxon>Liliopsida</taxon>
        <taxon>Asparagales</taxon>
        <taxon>Iridaceae</taxon>
        <taxon>Iridoideae</taxon>
        <taxon>Irideae</taxon>
        <taxon>Iris</taxon>
    </lineage>
</organism>
<gene>
    <name evidence="4" type="ORF">M6B38_173365</name>
</gene>
<dbReference type="Pfam" id="PF01370">
    <property type="entry name" value="Epimerase"/>
    <property type="match status" value="1"/>
</dbReference>
<sequence length="363" mass="39675">MIKRREGMASRGQAASAPPASTVCVTGATGYIGSWLVRSLLHRGYIVHATARDTGKASQILSRFGRSDRLKIFRADLREEGSFDEAVEGCAGVFHVAAFMELGTSVAENIEDHVRSKILEPAVRGTINLLRSCSRSSTVKRVIFTSSVSTITAKNDDGAWAPMVDESSFVSVDRVWKEKPNGWVYVLMKRLTEEKAFEFAKEKGMDLVSIISPTVAGPFLTPSVPISNQVILSPLTGDPELYPILVAVQSRLGSIALAHIEDICDAHIFLLETAAARGRYICAAGSCTIPQLSYFFSLQHPSFASDQIQMSEDIEGFTCSACSVICSRKITDLGFEFKYSVKDILKETLSSCAESRFLSDFKT</sequence>
<proteinExistence type="predicted"/>
<dbReference type="InterPro" id="IPR001509">
    <property type="entry name" value="Epimerase_deHydtase"/>
</dbReference>
<keyword evidence="5" id="KW-1185">Reference proteome</keyword>
<dbReference type="GO" id="GO:0016616">
    <property type="term" value="F:oxidoreductase activity, acting on the CH-OH group of donors, NAD or NADP as acceptor"/>
    <property type="evidence" value="ECO:0007669"/>
    <property type="project" value="TreeGrafter"/>
</dbReference>
<feature type="domain" description="NAD-dependent epimerase/dehydratase" evidence="3">
    <location>
        <begin position="23"/>
        <end position="276"/>
    </location>
</feature>
<dbReference type="SUPFAM" id="SSF51735">
    <property type="entry name" value="NAD(P)-binding Rossmann-fold domains"/>
    <property type="match status" value="1"/>
</dbReference>
<dbReference type="PANTHER" id="PTHR10366:SF628">
    <property type="entry name" value="NAD(P)-BINDING ROSSMANN-FOLD SUPERFAMILY PROTEIN"/>
    <property type="match status" value="1"/>
</dbReference>
<name>A0AAX6ESN3_IRIPA</name>
<dbReference type="FunFam" id="3.40.50.720:FF:000085">
    <property type="entry name" value="Dihydroflavonol reductase"/>
    <property type="match status" value="1"/>
</dbReference>